<dbReference type="SUPFAM" id="SSF53474">
    <property type="entry name" value="alpha/beta-Hydrolases"/>
    <property type="match status" value="1"/>
</dbReference>
<dbReference type="GO" id="GO:0004301">
    <property type="term" value="F:epoxide hydrolase activity"/>
    <property type="evidence" value="ECO:0007669"/>
    <property type="project" value="TreeGrafter"/>
</dbReference>
<comment type="caution">
    <text evidence="5">The sequence shown here is derived from an EMBL/GenBank/DDBJ whole genome shotgun (WGS) entry which is preliminary data.</text>
</comment>
<dbReference type="PANTHER" id="PTHR21661:SF35">
    <property type="entry name" value="EPOXIDE HYDROLASE"/>
    <property type="match status" value="1"/>
</dbReference>
<evidence type="ECO:0000256" key="2">
    <source>
        <dbReference type="ARBA" id="ARBA00022801"/>
    </source>
</evidence>
<reference evidence="6" key="2">
    <citation type="submission" date="2021-01" db="EMBL/GenBank/DDBJ databases">
        <title>Diatom-associated Roseobacters Show Island Model of Population Structure.</title>
        <authorList>
            <person name="Qu L."/>
            <person name="Feng X."/>
            <person name="Chen Y."/>
            <person name="Li L."/>
            <person name="Wang X."/>
            <person name="Hu Z."/>
            <person name="Wang H."/>
            <person name="Luo H."/>
        </authorList>
    </citation>
    <scope>NUCLEOTIDE SEQUENCE</scope>
    <source>
        <strain evidence="6">SM26-45</strain>
    </source>
</reference>
<evidence type="ECO:0000313" key="5">
    <source>
        <dbReference type="EMBL" id="KEJ93887.1"/>
    </source>
</evidence>
<proteinExistence type="inferred from homology"/>
<dbReference type="InterPro" id="IPR000073">
    <property type="entry name" value="AB_hydrolase_1"/>
</dbReference>
<dbReference type="InterPro" id="IPR000639">
    <property type="entry name" value="Epox_hydrolase-like"/>
</dbReference>
<feature type="active site" description="Nucleophile" evidence="3">
    <location>
        <position position="173"/>
    </location>
</feature>
<dbReference type="Gene3D" id="3.40.50.1820">
    <property type="entry name" value="alpha/beta hydrolase"/>
    <property type="match status" value="1"/>
</dbReference>
<evidence type="ECO:0000313" key="7">
    <source>
        <dbReference type="Proteomes" id="UP000027746"/>
    </source>
</evidence>
<dbReference type="EMBL" id="JAMD01000023">
    <property type="protein sequence ID" value="KEJ93887.1"/>
    <property type="molecule type" value="Genomic_DNA"/>
</dbReference>
<dbReference type="PRINTS" id="PR00412">
    <property type="entry name" value="EPOXHYDRLASE"/>
</dbReference>
<feature type="domain" description="AB hydrolase-1" evidence="4">
    <location>
        <begin position="99"/>
        <end position="205"/>
    </location>
</feature>
<evidence type="ECO:0000256" key="3">
    <source>
        <dbReference type="PIRSR" id="PIRSR001112-1"/>
    </source>
</evidence>
<dbReference type="GO" id="GO:0097176">
    <property type="term" value="P:epoxide metabolic process"/>
    <property type="evidence" value="ECO:0007669"/>
    <property type="project" value="TreeGrafter"/>
</dbReference>
<dbReference type="InterPro" id="IPR016292">
    <property type="entry name" value="Epoxide_hydrolase"/>
</dbReference>
<evidence type="ECO:0000313" key="6">
    <source>
        <dbReference type="EMBL" id="MBM2355789.1"/>
    </source>
</evidence>
<dbReference type="AlphaFoldDB" id="A0A073J845"/>
<organism evidence="5 7">
    <name type="scientific">Pseudosulfitobacter pseudonitzschiae</name>
    <dbReference type="NCBI Taxonomy" id="1402135"/>
    <lineage>
        <taxon>Bacteria</taxon>
        <taxon>Pseudomonadati</taxon>
        <taxon>Pseudomonadota</taxon>
        <taxon>Alphaproteobacteria</taxon>
        <taxon>Rhodobacterales</taxon>
        <taxon>Roseobacteraceae</taxon>
        <taxon>Pseudosulfitobacter</taxon>
    </lineage>
</organism>
<dbReference type="Proteomes" id="UP000809337">
    <property type="component" value="Unassembled WGS sequence"/>
</dbReference>
<dbReference type="PIRSF" id="PIRSF001112">
    <property type="entry name" value="Epoxide_hydrolase"/>
    <property type="match status" value="1"/>
</dbReference>
<feature type="active site" description="Proton donor" evidence="3">
    <location>
        <position position="299"/>
    </location>
</feature>
<keyword evidence="2 6" id="KW-0378">Hydrolase</keyword>
<dbReference type="PANTHER" id="PTHR21661">
    <property type="entry name" value="EPOXIDE HYDROLASE 1-RELATED"/>
    <property type="match status" value="1"/>
</dbReference>
<evidence type="ECO:0000259" key="4">
    <source>
        <dbReference type="Pfam" id="PF00561"/>
    </source>
</evidence>
<keyword evidence="7" id="KW-1185">Reference proteome</keyword>
<accession>A0A073J845</accession>
<dbReference type="OrthoDB" id="27092at2"/>
<sequence length="377" mass="39996">MTALTAVDWALPAAPGLIADMRARLRAARLPASAVAGWEGGVNLEWLSGFAAYLADEYDWETDRNRFGGHHMMIPFDEAVGDGGLHVALPAGVPDGRMPILLLHGWPSSGLEYAQVAAQLEQAGLYPIVADLPGFGFSAPTAAPVGPRQIAVILRRALKQGLSIDSFAVHGNDWGATVAGWLAADHADAVSGIHISMMGLRPTFGPDAKKPDETEVSWIKAVQKRLAADAGYREIQGTHPNTAAVGLSDSPIGLAAWIAEKLHGWNGGGAEPSVPREDIAALVTAYWISGAIPSANWIYRAVREHDETAAPTGGTGDVPVACSFFENGFFPPPPPSWCRRVHNVVNYTTHPEGGHYPAFTVPANLAQDIQGFAKNLT</sequence>
<gene>
    <name evidence="6" type="ORF">JQX14_14655</name>
    <name evidence="5" type="ORF">SUH3_12305</name>
</gene>
<dbReference type="Pfam" id="PF00561">
    <property type="entry name" value="Abhydrolase_1"/>
    <property type="match status" value="1"/>
</dbReference>
<dbReference type="RefSeq" id="WP_037931249.1">
    <property type="nucleotide sequence ID" value="NZ_CP086770.1"/>
</dbReference>
<name>A0A073J845_9RHOB</name>
<protein>
    <submittedName>
        <fullName evidence="6">Alpha/beta fold hydrolase</fullName>
    </submittedName>
</protein>
<evidence type="ECO:0000256" key="1">
    <source>
        <dbReference type="ARBA" id="ARBA00010088"/>
    </source>
</evidence>
<feature type="active site" description="Proton acceptor" evidence="3">
    <location>
        <position position="355"/>
    </location>
</feature>
<comment type="similarity">
    <text evidence="1">Belongs to the peptidase S33 family.</text>
</comment>
<dbReference type="InterPro" id="IPR029058">
    <property type="entry name" value="AB_hydrolase_fold"/>
</dbReference>
<dbReference type="EMBL" id="JAFBWN010000009">
    <property type="protein sequence ID" value="MBM2355789.1"/>
    <property type="molecule type" value="Genomic_DNA"/>
</dbReference>
<dbReference type="Proteomes" id="UP000027746">
    <property type="component" value="Unassembled WGS sequence"/>
</dbReference>
<reference evidence="5 7" key="1">
    <citation type="submission" date="2014-01" db="EMBL/GenBank/DDBJ databases">
        <title>Sulfitobacter sp. H3 (MCCC 1A00686) Genome Sequencing.</title>
        <authorList>
            <person name="Lai Q."/>
            <person name="Hong Z."/>
        </authorList>
    </citation>
    <scope>NUCLEOTIDE SEQUENCE [LARGE SCALE GENOMIC DNA]</scope>
    <source>
        <strain evidence="5 7">H3</strain>
    </source>
</reference>